<dbReference type="Proteomes" id="UP001147747">
    <property type="component" value="Unassembled WGS sequence"/>
</dbReference>
<keyword evidence="6" id="KW-0503">Monooxygenase</keyword>
<dbReference type="GO" id="GO:0005506">
    <property type="term" value="F:iron ion binding"/>
    <property type="evidence" value="ECO:0007669"/>
    <property type="project" value="InterPro"/>
</dbReference>
<keyword evidence="7" id="KW-1133">Transmembrane helix</keyword>
<sequence length="508" mass="57569">MFSAVDLATNIALSVAIIFASRFLWNYVRSPLKSFPGPLATSCTNIWRFWDVFRGRCDITQLALHRKYGSAVRVGPNVLSLSDPKLIGLVYNTRNPWIKSSMYNVNDVVIGGVRLSNLFSSRDEKWHSTFIRPVKNMYSMSRVQEVEGTMDVTIKLLFDKLRAKFVSTGQTCEMSDWINFFAWDTMSQATFSQDLGILEAGSDDKGFLRNSDRTLDYFASICQIPLLDRFFDKNPIMRIGPPTFAWANIFSLGQLQKRYQEEKKDTKQDYLAKFLEIKEKNPELVDDNVIILWLLSNVLAGSDSTAYTMSAAIYYILKNPEVHKKLCAELRGANLSLPAKWKDIQGLKYLEAVMRESMRVHPGVGLILERVVPKGGLSLPDGRFVPEGVVVGMNPWVINKNEAVFGANTDDFIPERWLQASGESDEVYQARFSKMKGTDMTFGAGSRACLGQYLSQLESYKLIATLFSTFDVELSSPDHEMKIINSWFVRTENLPVRLSERKDGAVFV</sequence>
<protein>
    <recommendedName>
        <fullName evidence="10">Cytochrome P450</fullName>
    </recommendedName>
</protein>
<evidence type="ECO:0008006" key="10">
    <source>
        <dbReference type="Google" id="ProtNLM"/>
    </source>
</evidence>
<dbReference type="PANTHER" id="PTHR24305">
    <property type="entry name" value="CYTOCHROME P450"/>
    <property type="match status" value="1"/>
</dbReference>
<dbReference type="GO" id="GO:0004497">
    <property type="term" value="F:monooxygenase activity"/>
    <property type="evidence" value="ECO:0007669"/>
    <property type="project" value="UniProtKB-KW"/>
</dbReference>
<dbReference type="PRINTS" id="PR00385">
    <property type="entry name" value="P450"/>
</dbReference>
<dbReference type="GeneID" id="81372855"/>
<accession>A0A9W9VP39</accession>
<reference evidence="8" key="2">
    <citation type="journal article" date="2023" name="IMA Fungus">
        <title>Comparative genomic study of the Penicillium genus elucidates a diverse pangenome and 15 lateral gene transfer events.</title>
        <authorList>
            <person name="Petersen C."/>
            <person name="Sorensen T."/>
            <person name="Nielsen M.R."/>
            <person name="Sondergaard T.E."/>
            <person name="Sorensen J.L."/>
            <person name="Fitzpatrick D.A."/>
            <person name="Frisvad J.C."/>
            <person name="Nielsen K.L."/>
        </authorList>
    </citation>
    <scope>NUCLEOTIDE SEQUENCE</scope>
    <source>
        <strain evidence="8">IBT 29677</strain>
    </source>
</reference>
<dbReference type="PROSITE" id="PS00086">
    <property type="entry name" value="CYTOCHROME_P450"/>
    <property type="match status" value="1"/>
</dbReference>
<keyword evidence="7" id="KW-0812">Transmembrane</keyword>
<evidence type="ECO:0000313" key="9">
    <source>
        <dbReference type="Proteomes" id="UP001147747"/>
    </source>
</evidence>
<name>A0A9W9VP39_9EURO</name>
<dbReference type="InterPro" id="IPR001128">
    <property type="entry name" value="Cyt_P450"/>
</dbReference>
<evidence type="ECO:0000256" key="1">
    <source>
        <dbReference type="ARBA" id="ARBA00001971"/>
    </source>
</evidence>
<dbReference type="PRINTS" id="PR00463">
    <property type="entry name" value="EP450I"/>
</dbReference>
<dbReference type="OrthoDB" id="3934656at2759"/>
<feature type="binding site" description="axial binding residue" evidence="5">
    <location>
        <position position="449"/>
    </location>
    <ligand>
        <name>heme</name>
        <dbReference type="ChEBI" id="CHEBI:30413"/>
    </ligand>
    <ligandPart>
        <name>Fe</name>
        <dbReference type="ChEBI" id="CHEBI:18248"/>
    </ligandPart>
</feature>
<dbReference type="AlphaFoldDB" id="A0A9W9VP39"/>
<dbReference type="InterPro" id="IPR002401">
    <property type="entry name" value="Cyt_P450_E_grp-I"/>
</dbReference>
<evidence type="ECO:0000256" key="2">
    <source>
        <dbReference type="ARBA" id="ARBA00022723"/>
    </source>
</evidence>
<dbReference type="SUPFAM" id="SSF48264">
    <property type="entry name" value="Cytochrome P450"/>
    <property type="match status" value="1"/>
</dbReference>
<keyword evidence="7" id="KW-0472">Membrane</keyword>
<comment type="caution">
    <text evidence="8">The sequence shown here is derived from an EMBL/GenBank/DDBJ whole genome shotgun (WGS) entry which is preliminary data.</text>
</comment>
<dbReference type="GO" id="GO:0016705">
    <property type="term" value="F:oxidoreductase activity, acting on paired donors, with incorporation or reduction of molecular oxygen"/>
    <property type="evidence" value="ECO:0007669"/>
    <property type="project" value="InterPro"/>
</dbReference>
<dbReference type="GO" id="GO:0043386">
    <property type="term" value="P:mycotoxin biosynthetic process"/>
    <property type="evidence" value="ECO:0007669"/>
    <property type="project" value="UniProtKB-ARBA"/>
</dbReference>
<comment type="similarity">
    <text evidence="6">Belongs to the cytochrome P450 family.</text>
</comment>
<reference evidence="8" key="1">
    <citation type="submission" date="2022-12" db="EMBL/GenBank/DDBJ databases">
        <authorList>
            <person name="Petersen C."/>
        </authorList>
    </citation>
    <scope>NUCLEOTIDE SEQUENCE</scope>
    <source>
        <strain evidence="8">IBT 29677</strain>
    </source>
</reference>
<gene>
    <name evidence="8" type="ORF">N7509_009238</name>
</gene>
<keyword evidence="4 5" id="KW-0408">Iron</keyword>
<evidence type="ECO:0000313" key="8">
    <source>
        <dbReference type="EMBL" id="KAJ5386697.1"/>
    </source>
</evidence>
<evidence type="ECO:0000256" key="3">
    <source>
        <dbReference type="ARBA" id="ARBA00023002"/>
    </source>
</evidence>
<organism evidence="8 9">
    <name type="scientific">Penicillium cosmopolitanum</name>
    <dbReference type="NCBI Taxonomy" id="1131564"/>
    <lineage>
        <taxon>Eukaryota</taxon>
        <taxon>Fungi</taxon>
        <taxon>Dikarya</taxon>
        <taxon>Ascomycota</taxon>
        <taxon>Pezizomycotina</taxon>
        <taxon>Eurotiomycetes</taxon>
        <taxon>Eurotiomycetidae</taxon>
        <taxon>Eurotiales</taxon>
        <taxon>Aspergillaceae</taxon>
        <taxon>Penicillium</taxon>
    </lineage>
</organism>
<evidence type="ECO:0000256" key="4">
    <source>
        <dbReference type="ARBA" id="ARBA00023004"/>
    </source>
</evidence>
<dbReference type="Pfam" id="PF00067">
    <property type="entry name" value="p450"/>
    <property type="match status" value="1"/>
</dbReference>
<dbReference type="InterPro" id="IPR036396">
    <property type="entry name" value="Cyt_P450_sf"/>
</dbReference>
<feature type="transmembrane region" description="Helical" evidence="7">
    <location>
        <begin position="7"/>
        <end position="25"/>
    </location>
</feature>
<dbReference type="GO" id="GO:0020037">
    <property type="term" value="F:heme binding"/>
    <property type="evidence" value="ECO:0007669"/>
    <property type="project" value="InterPro"/>
</dbReference>
<dbReference type="InterPro" id="IPR017972">
    <property type="entry name" value="Cyt_P450_CS"/>
</dbReference>
<keyword evidence="3 6" id="KW-0560">Oxidoreductase</keyword>
<keyword evidence="2 5" id="KW-0479">Metal-binding</keyword>
<comment type="cofactor">
    <cofactor evidence="1 5">
        <name>heme</name>
        <dbReference type="ChEBI" id="CHEBI:30413"/>
    </cofactor>
</comment>
<dbReference type="InterPro" id="IPR050121">
    <property type="entry name" value="Cytochrome_P450_monoxygenase"/>
</dbReference>
<dbReference type="RefSeq" id="XP_056484495.1">
    <property type="nucleotide sequence ID" value="XM_056633875.1"/>
</dbReference>
<keyword evidence="9" id="KW-1185">Reference proteome</keyword>
<dbReference type="Gene3D" id="1.10.630.10">
    <property type="entry name" value="Cytochrome P450"/>
    <property type="match status" value="1"/>
</dbReference>
<evidence type="ECO:0000256" key="6">
    <source>
        <dbReference type="RuleBase" id="RU000461"/>
    </source>
</evidence>
<dbReference type="PANTHER" id="PTHR24305:SF180">
    <property type="entry name" value="P450, PUTATIVE (EUROFUNG)-RELATED"/>
    <property type="match status" value="1"/>
</dbReference>
<evidence type="ECO:0000256" key="5">
    <source>
        <dbReference type="PIRSR" id="PIRSR602401-1"/>
    </source>
</evidence>
<keyword evidence="5 6" id="KW-0349">Heme</keyword>
<evidence type="ECO:0000256" key="7">
    <source>
        <dbReference type="SAM" id="Phobius"/>
    </source>
</evidence>
<dbReference type="CDD" id="cd11060">
    <property type="entry name" value="CYP57A1-like"/>
    <property type="match status" value="1"/>
</dbReference>
<proteinExistence type="inferred from homology"/>
<dbReference type="EMBL" id="JAPZBU010000009">
    <property type="protein sequence ID" value="KAJ5386697.1"/>
    <property type="molecule type" value="Genomic_DNA"/>
</dbReference>